<evidence type="ECO:0000313" key="16">
    <source>
        <dbReference type="Proteomes" id="UP000760480"/>
    </source>
</evidence>
<dbReference type="Proteomes" id="UP000760480">
    <property type="component" value="Unassembled WGS sequence"/>
</dbReference>
<dbReference type="HAMAP" id="MF_00303">
    <property type="entry name" value="Trigger_factor_Tig"/>
    <property type="match status" value="1"/>
</dbReference>
<evidence type="ECO:0000256" key="12">
    <source>
        <dbReference type="PROSITE-ProRule" id="PRU00277"/>
    </source>
</evidence>
<comment type="caution">
    <text evidence="15">The sequence shown here is derived from an EMBL/GenBank/DDBJ whole genome shotgun (WGS) entry which is preliminary data.</text>
</comment>
<protein>
    <recommendedName>
        <fullName evidence="4 11">Trigger factor</fullName>
        <shortName evidence="11">TF</shortName>
        <ecNumber evidence="3 11">5.2.1.8</ecNumber>
    </recommendedName>
    <alternativeName>
        <fullName evidence="10 11">PPIase</fullName>
    </alternativeName>
</protein>
<evidence type="ECO:0000256" key="6">
    <source>
        <dbReference type="ARBA" id="ARBA00023110"/>
    </source>
</evidence>
<dbReference type="InterPro" id="IPR001179">
    <property type="entry name" value="PPIase_FKBP_dom"/>
</dbReference>
<keyword evidence="6 11" id="KW-0697">Rotamase</keyword>
<comment type="catalytic activity">
    <reaction evidence="1 11 12">
        <text>[protein]-peptidylproline (omega=180) = [protein]-peptidylproline (omega=0)</text>
        <dbReference type="Rhea" id="RHEA:16237"/>
        <dbReference type="Rhea" id="RHEA-COMP:10747"/>
        <dbReference type="Rhea" id="RHEA-COMP:10748"/>
        <dbReference type="ChEBI" id="CHEBI:83833"/>
        <dbReference type="ChEBI" id="CHEBI:83834"/>
        <dbReference type="EC" id="5.2.1.8"/>
    </reaction>
</comment>
<evidence type="ECO:0000259" key="14">
    <source>
        <dbReference type="PROSITE" id="PS50059"/>
    </source>
</evidence>
<evidence type="ECO:0000256" key="11">
    <source>
        <dbReference type="HAMAP-Rule" id="MF_00303"/>
    </source>
</evidence>
<proteinExistence type="inferred from homology"/>
<dbReference type="Pfam" id="PF05698">
    <property type="entry name" value="Trigger_C"/>
    <property type="match status" value="1"/>
</dbReference>
<organism evidence="15 16">
    <name type="scientific">Candidatus Competibacter phosphatis</name>
    <dbReference type="NCBI Taxonomy" id="221280"/>
    <lineage>
        <taxon>Bacteria</taxon>
        <taxon>Pseudomonadati</taxon>
        <taxon>Pseudomonadota</taxon>
        <taxon>Gammaproteobacteria</taxon>
        <taxon>Candidatus Competibacteraceae</taxon>
        <taxon>Candidatus Competibacter</taxon>
    </lineage>
</organism>
<dbReference type="EMBL" id="SPMZ01000022">
    <property type="protein sequence ID" value="NMQ19213.1"/>
    <property type="molecule type" value="Genomic_DNA"/>
</dbReference>
<feature type="domain" description="PPIase FKBP-type" evidence="14">
    <location>
        <begin position="161"/>
        <end position="246"/>
    </location>
</feature>
<dbReference type="InterPro" id="IPR037041">
    <property type="entry name" value="Trigger_fac_C_sf"/>
</dbReference>
<keyword evidence="11" id="KW-0963">Cytoplasm</keyword>
<accession>A0ABX1TIJ9</accession>
<dbReference type="NCBIfam" id="TIGR00115">
    <property type="entry name" value="tig"/>
    <property type="match status" value="1"/>
</dbReference>
<dbReference type="InterPro" id="IPR005215">
    <property type="entry name" value="Trig_fac"/>
</dbReference>
<comment type="similarity">
    <text evidence="2 11 13">Belongs to the FKBP-type PPIase family. Tig subfamily.</text>
</comment>
<dbReference type="InterPro" id="IPR046357">
    <property type="entry name" value="PPIase_dom_sf"/>
</dbReference>
<dbReference type="InterPro" id="IPR027304">
    <property type="entry name" value="Trigger_fact/SurA_dom_sf"/>
</dbReference>
<dbReference type="SUPFAM" id="SSF102735">
    <property type="entry name" value="Trigger factor ribosome-binding domain"/>
    <property type="match status" value="1"/>
</dbReference>
<dbReference type="PROSITE" id="PS50059">
    <property type="entry name" value="FKBP_PPIASE"/>
    <property type="match status" value="1"/>
</dbReference>
<dbReference type="InterPro" id="IPR008880">
    <property type="entry name" value="Trigger_fac_C"/>
</dbReference>
<comment type="subcellular location">
    <subcellularLocation>
        <location evidence="11">Cytoplasm</location>
    </subcellularLocation>
    <text evidence="11">About half TF is bound to the ribosome near the polypeptide exit tunnel while the other half is free in the cytoplasm.</text>
</comment>
<dbReference type="EC" id="5.2.1.8" evidence="3 11"/>
<dbReference type="Pfam" id="PF05697">
    <property type="entry name" value="Trigger_N"/>
    <property type="match status" value="1"/>
</dbReference>
<gene>
    <name evidence="11" type="primary">tig</name>
    <name evidence="15" type="ORF">E4P82_08390</name>
</gene>
<dbReference type="PANTHER" id="PTHR30560:SF3">
    <property type="entry name" value="TRIGGER FACTOR-LIKE PROTEIN TIG, CHLOROPLASTIC"/>
    <property type="match status" value="1"/>
</dbReference>
<evidence type="ECO:0000256" key="7">
    <source>
        <dbReference type="ARBA" id="ARBA00023186"/>
    </source>
</evidence>
<name>A0ABX1TIJ9_9GAMM</name>
<dbReference type="Pfam" id="PF00254">
    <property type="entry name" value="FKBP_C"/>
    <property type="match status" value="1"/>
</dbReference>
<dbReference type="SUPFAM" id="SSF54534">
    <property type="entry name" value="FKBP-like"/>
    <property type="match status" value="1"/>
</dbReference>
<dbReference type="InterPro" id="IPR008881">
    <property type="entry name" value="Trigger_fac_ribosome-bd_bac"/>
</dbReference>
<evidence type="ECO:0000256" key="10">
    <source>
        <dbReference type="ARBA" id="ARBA00029986"/>
    </source>
</evidence>
<evidence type="ECO:0000256" key="4">
    <source>
        <dbReference type="ARBA" id="ARBA00016902"/>
    </source>
</evidence>
<dbReference type="GO" id="GO:0003755">
    <property type="term" value="F:peptidyl-prolyl cis-trans isomerase activity"/>
    <property type="evidence" value="ECO:0007669"/>
    <property type="project" value="UniProtKB-EC"/>
</dbReference>
<evidence type="ECO:0000256" key="9">
    <source>
        <dbReference type="ARBA" id="ARBA00023306"/>
    </source>
</evidence>
<keyword evidence="5 11" id="KW-0132">Cell division</keyword>
<dbReference type="InterPro" id="IPR036611">
    <property type="entry name" value="Trigger_fac_ribosome-bd_sf"/>
</dbReference>
<evidence type="ECO:0000313" key="15">
    <source>
        <dbReference type="EMBL" id="NMQ19213.1"/>
    </source>
</evidence>
<evidence type="ECO:0000256" key="5">
    <source>
        <dbReference type="ARBA" id="ARBA00022618"/>
    </source>
</evidence>
<dbReference type="Gene3D" id="1.10.3120.10">
    <property type="entry name" value="Trigger factor, C-terminal domain"/>
    <property type="match status" value="1"/>
</dbReference>
<evidence type="ECO:0000256" key="2">
    <source>
        <dbReference type="ARBA" id="ARBA00005464"/>
    </source>
</evidence>
<dbReference type="PIRSF" id="PIRSF003095">
    <property type="entry name" value="Trigger_factor"/>
    <property type="match status" value="1"/>
</dbReference>
<keyword evidence="16" id="KW-1185">Reference proteome</keyword>
<comment type="function">
    <text evidence="11">Involved in protein export. Acts as a chaperone by maintaining the newly synthesized protein in an open conformation. Functions as a peptidyl-prolyl cis-trans isomerase.</text>
</comment>
<dbReference type="SUPFAM" id="SSF109998">
    <property type="entry name" value="Triger factor/SurA peptide-binding domain-like"/>
    <property type="match status" value="1"/>
</dbReference>
<evidence type="ECO:0000256" key="8">
    <source>
        <dbReference type="ARBA" id="ARBA00023235"/>
    </source>
</evidence>
<evidence type="ECO:0000256" key="3">
    <source>
        <dbReference type="ARBA" id="ARBA00013194"/>
    </source>
</evidence>
<keyword evidence="7 11" id="KW-0143">Chaperone</keyword>
<comment type="domain">
    <text evidence="11">Consists of 3 domains; the N-terminus binds the ribosome, the middle domain has PPIase activity, while the C-terminus has intrinsic chaperone activity on its own.</text>
</comment>
<keyword evidence="8 11" id="KW-0413">Isomerase</keyword>
<dbReference type="Gene3D" id="3.30.70.1050">
    <property type="entry name" value="Trigger factor ribosome-binding domain"/>
    <property type="match status" value="1"/>
</dbReference>
<dbReference type="RefSeq" id="WP_169248471.1">
    <property type="nucleotide sequence ID" value="NZ_SPMZ01000022.1"/>
</dbReference>
<keyword evidence="9 11" id="KW-0131">Cell cycle</keyword>
<dbReference type="Gene3D" id="3.10.50.40">
    <property type="match status" value="1"/>
</dbReference>
<evidence type="ECO:0000256" key="13">
    <source>
        <dbReference type="RuleBase" id="RU003914"/>
    </source>
</evidence>
<evidence type="ECO:0000256" key="1">
    <source>
        <dbReference type="ARBA" id="ARBA00000971"/>
    </source>
</evidence>
<reference evidence="15 16" key="1">
    <citation type="submission" date="2019-03" db="EMBL/GenBank/DDBJ databases">
        <title>Metabolic reconstructions from genomes of highly enriched 'Candidatus Accumulibacter' and 'Candidatus Competibacter' bioreactor populations.</title>
        <authorList>
            <person name="Annavajhala M.K."/>
            <person name="Welles L."/>
            <person name="Abbas B."/>
            <person name="Sorokin D."/>
            <person name="Park H."/>
            <person name="Van Loosdrecht M."/>
            <person name="Chandran K."/>
        </authorList>
    </citation>
    <scope>NUCLEOTIDE SEQUENCE [LARGE SCALE GENOMIC DNA]</scope>
    <source>
        <strain evidence="15 16">SBR_G</strain>
    </source>
</reference>
<dbReference type="PANTHER" id="PTHR30560">
    <property type="entry name" value="TRIGGER FACTOR CHAPERONE AND PEPTIDYL-PROLYL CIS/TRANS ISOMERASE"/>
    <property type="match status" value="1"/>
</dbReference>
<sequence length="443" mass="49656">MQVSVERLSDLERRVTVQVPAERLAKEIQERLQSLSRRAKVDGFRPGKVPLKLIKQMYGDQVRYEAVSEVMEHSLREALLQEKLSPLGGPKVEPKPLEEGQDLEYCVTFEVMPEFELAGFESIAVERPMAEVTEQDVDHMIETLREQRVAWNAVERSAREGDRVRIDFLGRIDGQDFPGGKGENTTVVLGKAAMLKDFEDRLVGLSAGAETEFDIVFPDDYHVADMAGKTARFQVTLHAVEEASLPEVNEAFAESFDVKEGGIAGLRQSLRDNMERELHDGIKARIKQQVMQGLLEANDIPLPQALIQFEIENLARQLHFPTGGDDEKIRELKVQLLGSEARRRVALGLLVSQLATEQGIKVDDQRVQAYLQSLAATYQEPAEVLRWYGQTPQALDGVRALVLEEQIVDWLLERVRVTDKSSTFAEIMAPGKPAGSVVQESSE</sequence>